<protein>
    <submittedName>
        <fullName evidence="1">Uncharacterized protein</fullName>
    </submittedName>
</protein>
<keyword evidence="2" id="KW-1185">Reference proteome</keyword>
<gene>
    <name evidence="1" type="ORF">RNB18_20880</name>
</gene>
<proteinExistence type="predicted"/>
<name>A0ABU2VAP8_9ACTN</name>
<sequence length="54" mass="5431">MTPTLNSVVARSSGLTAAGTYIEMTSRLTEPLLLGLAGTGLRRAGAGQGRAVSV</sequence>
<accession>A0ABU2VAP8</accession>
<evidence type="ECO:0000313" key="2">
    <source>
        <dbReference type="Proteomes" id="UP001183824"/>
    </source>
</evidence>
<dbReference type="RefSeq" id="WP_311715637.1">
    <property type="nucleotide sequence ID" value="NZ_JAVREZ010000006.1"/>
</dbReference>
<organism evidence="1 2">
    <name type="scientific">Streptomyces doebereineriae</name>
    <dbReference type="NCBI Taxonomy" id="3075528"/>
    <lineage>
        <taxon>Bacteria</taxon>
        <taxon>Bacillati</taxon>
        <taxon>Actinomycetota</taxon>
        <taxon>Actinomycetes</taxon>
        <taxon>Kitasatosporales</taxon>
        <taxon>Streptomycetaceae</taxon>
        <taxon>Streptomyces</taxon>
    </lineage>
</organism>
<reference evidence="2" key="1">
    <citation type="submission" date="2023-07" db="EMBL/GenBank/DDBJ databases">
        <title>30 novel species of actinomycetes from the DSMZ collection.</title>
        <authorList>
            <person name="Nouioui I."/>
        </authorList>
    </citation>
    <scope>NUCLEOTIDE SEQUENCE [LARGE SCALE GENOMIC DNA]</scope>
    <source>
        <strain evidence="2">DSM 41640</strain>
    </source>
</reference>
<comment type="caution">
    <text evidence="1">The sequence shown here is derived from an EMBL/GenBank/DDBJ whole genome shotgun (WGS) entry which is preliminary data.</text>
</comment>
<dbReference type="EMBL" id="JAVREZ010000006">
    <property type="protein sequence ID" value="MDT0482625.1"/>
    <property type="molecule type" value="Genomic_DNA"/>
</dbReference>
<dbReference type="Proteomes" id="UP001183824">
    <property type="component" value="Unassembled WGS sequence"/>
</dbReference>
<evidence type="ECO:0000313" key="1">
    <source>
        <dbReference type="EMBL" id="MDT0482625.1"/>
    </source>
</evidence>